<reference evidence="2" key="1">
    <citation type="submission" date="2016-10" db="EMBL/GenBank/DDBJ databases">
        <authorList>
            <person name="Benchimol M."/>
            <person name="Almeida L.G."/>
            <person name="Vasconcelos A.T."/>
            <person name="Perreira-Neves A."/>
            <person name="Rosa I.A."/>
            <person name="Tasca T."/>
            <person name="Bogo M.R."/>
            <person name="de Souza W."/>
        </authorList>
    </citation>
    <scope>NUCLEOTIDE SEQUENCE [LARGE SCALE GENOMIC DNA]</scope>
    <source>
        <strain evidence="2">K</strain>
    </source>
</reference>
<keyword evidence="3" id="KW-1185">Reference proteome</keyword>
<dbReference type="SUPFAM" id="SSF64268">
    <property type="entry name" value="PX domain"/>
    <property type="match status" value="1"/>
</dbReference>
<evidence type="ECO:0000313" key="2">
    <source>
        <dbReference type="EMBL" id="OHT05216.1"/>
    </source>
</evidence>
<evidence type="ECO:0000259" key="1">
    <source>
        <dbReference type="PROSITE" id="PS50195"/>
    </source>
</evidence>
<name>A0A1J4K316_9EUKA</name>
<comment type="caution">
    <text evidence="2">The sequence shown here is derived from an EMBL/GenBank/DDBJ whole genome shotgun (WGS) entry which is preliminary data.</text>
</comment>
<sequence length="195" mass="23418">MPLNVKNFKEIIKLFNQFINKSTMHEPVFTITSLELLSDSKRDQLMMCPSIPHFYVSIEGWSFNLHINAAIYTIEIGLELEDQVILFYIERRYSSLYKFHRDLINDMPDIQCLKLFPPKKVFGNRDVNFIRQRLYHLQKYFSKISSLRNISKKEAFRQYFNFEKLKSIWCQKELEYQNNVLMANYINASIPFNSF</sequence>
<dbReference type="Pfam" id="PF00787">
    <property type="entry name" value="PX"/>
    <property type="match status" value="1"/>
</dbReference>
<protein>
    <submittedName>
        <fullName evidence="2">PX domain containing protein</fullName>
    </submittedName>
</protein>
<dbReference type="PROSITE" id="PS50195">
    <property type="entry name" value="PX"/>
    <property type="match status" value="1"/>
</dbReference>
<dbReference type="GO" id="GO:0035091">
    <property type="term" value="F:phosphatidylinositol binding"/>
    <property type="evidence" value="ECO:0007669"/>
    <property type="project" value="InterPro"/>
</dbReference>
<feature type="domain" description="PX" evidence="1">
    <location>
        <begin position="50"/>
        <end position="167"/>
    </location>
</feature>
<dbReference type="InterPro" id="IPR001683">
    <property type="entry name" value="PX_dom"/>
</dbReference>
<dbReference type="Gene3D" id="3.30.1520.10">
    <property type="entry name" value="Phox-like domain"/>
    <property type="match status" value="1"/>
</dbReference>
<dbReference type="InterPro" id="IPR036871">
    <property type="entry name" value="PX_dom_sf"/>
</dbReference>
<dbReference type="Proteomes" id="UP000179807">
    <property type="component" value="Unassembled WGS sequence"/>
</dbReference>
<dbReference type="VEuPathDB" id="TrichDB:TRFO_27163"/>
<organism evidence="2 3">
    <name type="scientific">Tritrichomonas foetus</name>
    <dbReference type="NCBI Taxonomy" id="1144522"/>
    <lineage>
        <taxon>Eukaryota</taxon>
        <taxon>Metamonada</taxon>
        <taxon>Parabasalia</taxon>
        <taxon>Tritrichomonadida</taxon>
        <taxon>Tritrichomonadidae</taxon>
        <taxon>Tritrichomonas</taxon>
    </lineage>
</organism>
<dbReference type="SMART" id="SM00312">
    <property type="entry name" value="PX"/>
    <property type="match status" value="1"/>
</dbReference>
<dbReference type="RefSeq" id="XP_068358352.1">
    <property type="nucleotide sequence ID" value="XM_068505372.1"/>
</dbReference>
<gene>
    <name evidence="2" type="ORF">TRFO_27163</name>
</gene>
<dbReference type="EMBL" id="MLAK01000766">
    <property type="protein sequence ID" value="OHT05216.1"/>
    <property type="molecule type" value="Genomic_DNA"/>
</dbReference>
<accession>A0A1J4K316</accession>
<dbReference type="CDD" id="cd06093">
    <property type="entry name" value="PX_domain"/>
    <property type="match status" value="1"/>
</dbReference>
<evidence type="ECO:0000313" key="3">
    <source>
        <dbReference type="Proteomes" id="UP000179807"/>
    </source>
</evidence>
<dbReference type="GeneID" id="94840076"/>
<dbReference type="OrthoDB" id="93876at2759"/>
<proteinExistence type="predicted"/>
<dbReference type="AlphaFoldDB" id="A0A1J4K316"/>